<dbReference type="InterPro" id="IPR046349">
    <property type="entry name" value="C1-like_sf"/>
</dbReference>
<dbReference type="FunFam" id="3.30.60.20:FF:000013">
    <property type="entry name" value="Diacylglycerol kinase"/>
    <property type="match status" value="1"/>
</dbReference>
<evidence type="ECO:0000256" key="1">
    <source>
        <dbReference type="ARBA" id="ARBA00022723"/>
    </source>
</evidence>
<keyword evidence="1" id="KW-0479">Metal-binding</keyword>
<dbReference type="SMART" id="SM00109">
    <property type="entry name" value="C1"/>
    <property type="match status" value="1"/>
</dbReference>
<dbReference type="PROSITE" id="PS50081">
    <property type="entry name" value="ZF_DAG_PE_2"/>
    <property type="match status" value="1"/>
</dbReference>
<proteinExistence type="predicted"/>
<dbReference type="GO" id="GO:0004143">
    <property type="term" value="F:ATP-dependent diacylglycerol kinase activity"/>
    <property type="evidence" value="ECO:0007669"/>
    <property type="project" value="InterPro"/>
</dbReference>
<keyword evidence="2" id="KW-0862">Zinc</keyword>
<feature type="non-terminal residue" evidence="4">
    <location>
        <position position="258"/>
    </location>
</feature>
<dbReference type="SUPFAM" id="SSF57889">
    <property type="entry name" value="Cysteine-rich domain"/>
    <property type="match status" value="1"/>
</dbReference>
<reference evidence="4 5" key="1">
    <citation type="journal article" date="2019" name="Sci. Rep.">
        <title>Orb-weaving spider Araneus ventricosus genome elucidates the spidroin gene catalogue.</title>
        <authorList>
            <person name="Kono N."/>
            <person name="Nakamura H."/>
            <person name="Ohtoshi R."/>
            <person name="Moran D.A.P."/>
            <person name="Shinohara A."/>
            <person name="Yoshida Y."/>
            <person name="Fujiwara M."/>
            <person name="Mori M."/>
            <person name="Tomita M."/>
            <person name="Arakawa K."/>
        </authorList>
    </citation>
    <scope>NUCLEOTIDE SEQUENCE [LARGE SCALE GENOMIC DNA]</scope>
</reference>
<keyword evidence="4" id="KW-0808">Transferase</keyword>
<dbReference type="InterPro" id="IPR037607">
    <property type="entry name" value="DGK"/>
</dbReference>
<dbReference type="EMBL" id="BGPR01016400">
    <property type="protein sequence ID" value="GBN72849.1"/>
    <property type="molecule type" value="Genomic_DNA"/>
</dbReference>
<dbReference type="PANTHER" id="PTHR11255:SF48">
    <property type="entry name" value="DIACYLGLYCEROL KINASE 1"/>
    <property type="match status" value="1"/>
</dbReference>
<evidence type="ECO:0000313" key="5">
    <source>
        <dbReference type="Proteomes" id="UP000499080"/>
    </source>
</evidence>
<evidence type="ECO:0000259" key="3">
    <source>
        <dbReference type="PROSITE" id="PS50081"/>
    </source>
</evidence>
<evidence type="ECO:0000313" key="4">
    <source>
        <dbReference type="EMBL" id="GBN72849.1"/>
    </source>
</evidence>
<keyword evidence="4" id="KW-0418">Kinase</keyword>
<name>A0A4Y2RC29_ARAVE</name>
<keyword evidence="5" id="KW-1185">Reference proteome</keyword>
<comment type="caution">
    <text evidence="4">The sequence shown here is derived from an EMBL/GenBank/DDBJ whole genome shotgun (WGS) entry which is preliminary data.</text>
</comment>
<dbReference type="Gene3D" id="3.30.60.20">
    <property type="match status" value="1"/>
</dbReference>
<dbReference type="CDD" id="cd20851">
    <property type="entry name" value="C1_DGK_typeI_like_rpt2"/>
    <property type="match status" value="1"/>
</dbReference>
<dbReference type="GO" id="GO:0046872">
    <property type="term" value="F:metal ion binding"/>
    <property type="evidence" value="ECO:0007669"/>
    <property type="project" value="UniProtKB-KW"/>
</dbReference>
<accession>A0A4Y2RC29</accession>
<evidence type="ECO:0000256" key="2">
    <source>
        <dbReference type="ARBA" id="ARBA00022833"/>
    </source>
</evidence>
<dbReference type="Proteomes" id="UP000499080">
    <property type="component" value="Unassembled WGS sequence"/>
</dbReference>
<dbReference type="Pfam" id="PF00130">
    <property type="entry name" value="C1_1"/>
    <property type="match status" value="1"/>
</dbReference>
<dbReference type="InterPro" id="IPR002219">
    <property type="entry name" value="PKC_DAG/PE"/>
</dbReference>
<dbReference type="OrthoDB" id="242257at2759"/>
<protein>
    <submittedName>
        <fullName evidence="4">Diacylglycerol kinase 1</fullName>
    </submittedName>
</protein>
<sequence>MAVSAIDSSGHRRHTHTSIAFYKYRYKYEEKLLGILKLENYSGKEQAMAVLNVLKDWGLEDKAQILCSDTTSSNTGRINGVITFLELYADREMTYFPCRHHIYELVLRSVFEYELNEVTSSTDVAFFKKIREKWNNLEKENSGTHIHDLRFPFFDLVCKYTVHERCVQRAPASCISTYVKSKKTSHTLTHHWTEGNCTGKCSKCKKPIKSYNGITGLHCRWCHMTLHNHCASQVKPECTLGEHRDHILPPTCICPIVL</sequence>
<gene>
    <name evidence="4" type="primary">Dgk_1</name>
    <name evidence="4" type="ORF">AVEN_3991_1</name>
</gene>
<dbReference type="PANTHER" id="PTHR11255">
    <property type="entry name" value="DIACYLGLYCEROL KINASE"/>
    <property type="match status" value="1"/>
</dbReference>
<dbReference type="AlphaFoldDB" id="A0A4Y2RC29"/>
<dbReference type="GO" id="GO:0007165">
    <property type="term" value="P:signal transduction"/>
    <property type="evidence" value="ECO:0007669"/>
    <property type="project" value="InterPro"/>
</dbReference>
<organism evidence="4 5">
    <name type="scientific">Araneus ventricosus</name>
    <name type="common">Orbweaver spider</name>
    <name type="synonym">Epeira ventricosa</name>
    <dbReference type="NCBI Taxonomy" id="182803"/>
    <lineage>
        <taxon>Eukaryota</taxon>
        <taxon>Metazoa</taxon>
        <taxon>Ecdysozoa</taxon>
        <taxon>Arthropoda</taxon>
        <taxon>Chelicerata</taxon>
        <taxon>Arachnida</taxon>
        <taxon>Araneae</taxon>
        <taxon>Araneomorphae</taxon>
        <taxon>Entelegynae</taxon>
        <taxon>Araneoidea</taxon>
        <taxon>Araneidae</taxon>
        <taxon>Araneus</taxon>
    </lineage>
</organism>
<dbReference type="PROSITE" id="PS00479">
    <property type="entry name" value="ZF_DAG_PE_1"/>
    <property type="match status" value="1"/>
</dbReference>
<dbReference type="GO" id="GO:0005886">
    <property type="term" value="C:plasma membrane"/>
    <property type="evidence" value="ECO:0007669"/>
    <property type="project" value="TreeGrafter"/>
</dbReference>
<feature type="domain" description="Phorbol-ester/DAG-type" evidence="3">
    <location>
        <begin position="189"/>
        <end position="238"/>
    </location>
</feature>